<dbReference type="PANTHER" id="PTHR23113">
    <property type="entry name" value="GUANINE NUCLEOTIDE EXCHANGE FACTOR"/>
    <property type="match status" value="1"/>
</dbReference>
<dbReference type="PROSITE" id="PS00720">
    <property type="entry name" value="RASGEF"/>
    <property type="match status" value="1"/>
</dbReference>
<keyword evidence="1 2" id="KW-0344">Guanine-nucleotide releasing factor</keyword>
<dbReference type="OMA" id="DSKFITW"/>
<dbReference type="AlphaFoldDB" id="A0A915L8S6"/>
<dbReference type="GO" id="GO:0005886">
    <property type="term" value="C:plasma membrane"/>
    <property type="evidence" value="ECO:0007669"/>
    <property type="project" value="TreeGrafter"/>
</dbReference>
<evidence type="ECO:0000313" key="5">
    <source>
        <dbReference type="WBParaSite" id="nRc.2.0.1.t46151-RA"/>
    </source>
</evidence>
<dbReference type="Pfam" id="PF00617">
    <property type="entry name" value="RasGEF"/>
    <property type="match status" value="1"/>
</dbReference>
<dbReference type="InterPro" id="IPR008937">
    <property type="entry name" value="Ras-like_GEF"/>
</dbReference>
<dbReference type="Gene3D" id="1.10.840.10">
    <property type="entry name" value="Ras guanine-nucleotide exchange factors catalytic domain"/>
    <property type="match status" value="1"/>
</dbReference>
<feature type="domain" description="Ras-GEF" evidence="3">
    <location>
        <begin position="1"/>
        <end position="132"/>
    </location>
</feature>
<reference evidence="5" key="1">
    <citation type="submission" date="2022-11" db="UniProtKB">
        <authorList>
            <consortium name="WormBaseParasite"/>
        </authorList>
    </citation>
    <scope>IDENTIFICATION</scope>
</reference>
<proteinExistence type="predicted"/>
<dbReference type="SMART" id="SM00147">
    <property type="entry name" value="RasGEF"/>
    <property type="match status" value="1"/>
</dbReference>
<organism evidence="4 5">
    <name type="scientific">Romanomermis culicivorax</name>
    <name type="common">Nematode worm</name>
    <dbReference type="NCBI Taxonomy" id="13658"/>
    <lineage>
        <taxon>Eukaryota</taxon>
        <taxon>Metazoa</taxon>
        <taxon>Ecdysozoa</taxon>
        <taxon>Nematoda</taxon>
        <taxon>Enoplea</taxon>
        <taxon>Dorylaimia</taxon>
        <taxon>Mermithida</taxon>
        <taxon>Mermithoidea</taxon>
        <taxon>Mermithidae</taxon>
        <taxon>Romanomermis</taxon>
    </lineage>
</organism>
<evidence type="ECO:0000256" key="2">
    <source>
        <dbReference type="PROSITE-ProRule" id="PRU00168"/>
    </source>
</evidence>
<evidence type="ECO:0000313" key="4">
    <source>
        <dbReference type="Proteomes" id="UP000887565"/>
    </source>
</evidence>
<evidence type="ECO:0000259" key="3">
    <source>
        <dbReference type="PROSITE" id="PS50009"/>
    </source>
</evidence>
<dbReference type="SUPFAM" id="SSF48366">
    <property type="entry name" value="Ras GEF"/>
    <property type="match status" value="1"/>
</dbReference>
<dbReference type="InterPro" id="IPR019804">
    <property type="entry name" value="Ras_G-nucl-exch_fac_CS"/>
</dbReference>
<dbReference type="Proteomes" id="UP000887565">
    <property type="component" value="Unplaced"/>
</dbReference>
<dbReference type="InterPro" id="IPR001895">
    <property type="entry name" value="RASGEF_cat_dom"/>
</dbReference>
<dbReference type="InterPro" id="IPR036964">
    <property type="entry name" value="RASGEF_cat_dom_sf"/>
</dbReference>
<dbReference type="PROSITE" id="PS50009">
    <property type="entry name" value="RASGEF_CAT"/>
    <property type="match status" value="1"/>
</dbReference>
<sequence length="138" mass="15992">MLLEKEGTAKVVSQELKKSTANRLDYHRKKQLKYRRVKSDVGEIQGTVPYLGTFLTDLTMIDTASPDFVEDGLINFEKRRKEFDVLAQLKLFQAAARNYHLKPDSKFITWFCSLPHLTEDQCYSLSCLIEPHSIQRPI</sequence>
<accession>A0A915L8S6</accession>
<dbReference type="WBParaSite" id="nRc.2.0.1.t46151-RA">
    <property type="protein sequence ID" value="nRc.2.0.1.t46151-RA"/>
    <property type="gene ID" value="nRc.2.0.1.g46151"/>
</dbReference>
<evidence type="ECO:0000256" key="1">
    <source>
        <dbReference type="ARBA" id="ARBA00022658"/>
    </source>
</evidence>
<keyword evidence="4" id="KW-1185">Reference proteome</keyword>
<protein>
    <submittedName>
        <fullName evidence="5">Ras-GEF domain-containing protein</fullName>
    </submittedName>
</protein>
<dbReference type="GO" id="GO:0005085">
    <property type="term" value="F:guanyl-nucleotide exchange factor activity"/>
    <property type="evidence" value="ECO:0007669"/>
    <property type="project" value="UniProtKB-KW"/>
</dbReference>
<dbReference type="PANTHER" id="PTHR23113:SF312">
    <property type="entry name" value="RAL GUANINE NUCLEOTIDE DISSOCIATION STIMULATOR-LIKE, ISOFORM E"/>
    <property type="match status" value="1"/>
</dbReference>
<dbReference type="InterPro" id="IPR023578">
    <property type="entry name" value="Ras_GEF_dom_sf"/>
</dbReference>
<name>A0A915L8S6_ROMCU</name>
<dbReference type="GO" id="GO:0007265">
    <property type="term" value="P:Ras protein signal transduction"/>
    <property type="evidence" value="ECO:0007669"/>
    <property type="project" value="TreeGrafter"/>
</dbReference>